<dbReference type="PANTHER" id="PTHR43098">
    <property type="entry name" value="L-ORNITHINE N(5)-MONOOXYGENASE-RELATED"/>
    <property type="match status" value="1"/>
</dbReference>
<dbReference type="InterPro" id="IPR050775">
    <property type="entry name" value="FAD-binding_Monooxygenases"/>
</dbReference>
<protein>
    <submittedName>
        <fullName evidence="8">FAD dependent oxidoreductase</fullName>
    </submittedName>
</protein>
<evidence type="ECO:0000256" key="5">
    <source>
        <dbReference type="ARBA" id="ARBA00022857"/>
    </source>
</evidence>
<comment type="similarity">
    <text evidence="2">Belongs to the FAD-binding monooxygenase family.</text>
</comment>
<dbReference type="Proteomes" id="UP001163828">
    <property type="component" value="Unassembled WGS sequence"/>
</dbReference>
<dbReference type="InterPro" id="IPR020946">
    <property type="entry name" value="Flavin_mOase-like"/>
</dbReference>
<dbReference type="Pfam" id="PF00743">
    <property type="entry name" value="FMO-like"/>
    <property type="match status" value="1"/>
</dbReference>
<keyword evidence="7" id="KW-0503">Monooxygenase</keyword>
<evidence type="ECO:0000313" key="9">
    <source>
        <dbReference type="Proteomes" id="UP001163828"/>
    </source>
</evidence>
<name>A0ABQ8QHK6_9AGAR</name>
<evidence type="ECO:0000256" key="3">
    <source>
        <dbReference type="ARBA" id="ARBA00022630"/>
    </source>
</evidence>
<sequence>MSEPLDGIGELDVLVVGAGFSGIYQLYQFRKLGYSVRIFEAASDLGGVWFNGYPGCRVDSDHPLYQLSLPELWEDFIWKERYPSWRELYDYFQYVDRKLDVKKDVSFNTRVVAAHFDQKTDRWIVTTEDGLIARPRFLVLCVGFASKSYTPAFKGLERFEGICHHTAHWPREDVELTNKRVGVIGTGASGVQIIQEAGPKVAHLTVFQRTPNMTLPMRQKDLDATLQEQQKVLYPSIFRRSKQTGGGFSFERYPKPLFSATPEERFLHWEDLWAQGGFHFTVSNFNDYSMNEDANREVYNFWRDKVRKRIHDPRMQELLAPTIPPHPLGAKRCSLEQSYYEVFNQPNVTLVDLNETDISEVTCKGILTKDGIEHELDVLVLATGFDSLTGGLTQIDIRGVDGVSIAEKWANGVYTNLGMTCANFPNMFFIYGVQAPTAFSNGPTCIEIQGDWVVQCIKHMKENGLTVIYPTPEAEAEWRGVVMNTGYRALINSAKSWYVGANIPGKTIEPLNYTGGVNKYLEIIEGIAKRGYEGFQFKPIIFNRPGRSLNPDPVTLNKVLAGLAEIGMSGIKAIDFKVEVRAYFQGIFFRCYVKWHWWANICQ</sequence>
<proteinExistence type="inferred from homology"/>
<keyword evidence="4" id="KW-0274">FAD</keyword>
<evidence type="ECO:0000256" key="1">
    <source>
        <dbReference type="ARBA" id="ARBA00001974"/>
    </source>
</evidence>
<evidence type="ECO:0000256" key="7">
    <source>
        <dbReference type="ARBA" id="ARBA00023033"/>
    </source>
</evidence>
<evidence type="ECO:0000313" key="8">
    <source>
        <dbReference type="EMBL" id="KAJ3997952.1"/>
    </source>
</evidence>
<comment type="cofactor">
    <cofactor evidence="1">
        <name>FAD</name>
        <dbReference type="ChEBI" id="CHEBI:57692"/>
    </cofactor>
</comment>
<keyword evidence="6" id="KW-0560">Oxidoreductase</keyword>
<dbReference type="SUPFAM" id="SSF51905">
    <property type="entry name" value="FAD/NAD(P)-binding domain"/>
    <property type="match status" value="2"/>
</dbReference>
<evidence type="ECO:0000256" key="6">
    <source>
        <dbReference type="ARBA" id="ARBA00023002"/>
    </source>
</evidence>
<keyword evidence="9" id="KW-1185">Reference proteome</keyword>
<keyword evidence="3" id="KW-0285">Flavoprotein</keyword>
<keyword evidence="5" id="KW-0521">NADP</keyword>
<evidence type="ECO:0000256" key="2">
    <source>
        <dbReference type="ARBA" id="ARBA00010139"/>
    </source>
</evidence>
<evidence type="ECO:0000256" key="4">
    <source>
        <dbReference type="ARBA" id="ARBA00022827"/>
    </source>
</evidence>
<gene>
    <name evidence="8" type="ORF">F5050DRAFT_1748408</name>
</gene>
<dbReference type="Gene3D" id="3.50.50.60">
    <property type="entry name" value="FAD/NAD(P)-binding domain"/>
    <property type="match status" value="2"/>
</dbReference>
<comment type="caution">
    <text evidence="8">The sequence shown here is derived from an EMBL/GenBank/DDBJ whole genome shotgun (WGS) entry which is preliminary data.</text>
</comment>
<dbReference type="EMBL" id="MU790570">
    <property type="protein sequence ID" value="KAJ3997952.1"/>
    <property type="molecule type" value="Genomic_DNA"/>
</dbReference>
<reference evidence="8" key="1">
    <citation type="submission" date="2022-08" db="EMBL/GenBank/DDBJ databases">
        <authorList>
            <consortium name="DOE Joint Genome Institute"/>
            <person name="Min B."/>
            <person name="Riley R."/>
            <person name="Sierra-Patev S."/>
            <person name="Naranjo-Ortiz M."/>
            <person name="Looney B."/>
            <person name="Konkel Z."/>
            <person name="Slot J.C."/>
            <person name="Sakamoto Y."/>
            <person name="Steenwyk J.L."/>
            <person name="Rokas A."/>
            <person name="Carro J."/>
            <person name="Camarero S."/>
            <person name="Ferreira P."/>
            <person name="Molpeceres G."/>
            <person name="Ruiz-Duenas F.J."/>
            <person name="Serrano A."/>
            <person name="Henrissat B."/>
            <person name="Drula E."/>
            <person name="Hughes K.W."/>
            <person name="Mata J.L."/>
            <person name="Ishikawa N.K."/>
            <person name="Vargas-Isla R."/>
            <person name="Ushijima S."/>
            <person name="Smith C.A."/>
            <person name="Ahrendt S."/>
            <person name="Andreopoulos W."/>
            <person name="He G."/>
            <person name="Labutti K."/>
            <person name="Lipzen A."/>
            <person name="Ng V."/>
            <person name="Sandor L."/>
            <person name="Barry K."/>
            <person name="Martinez A.T."/>
            <person name="Xiao Y."/>
            <person name="Gibbons J.G."/>
            <person name="Terashima K."/>
            <person name="Hibbett D.S."/>
            <person name="Grigoriev I.V."/>
        </authorList>
    </citation>
    <scope>NUCLEOTIDE SEQUENCE</scope>
    <source>
        <strain evidence="8">TFB10827</strain>
    </source>
</reference>
<organism evidence="8 9">
    <name type="scientific">Lentinula boryana</name>
    <dbReference type="NCBI Taxonomy" id="40481"/>
    <lineage>
        <taxon>Eukaryota</taxon>
        <taxon>Fungi</taxon>
        <taxon>Dikarya</taxon>
        <taxon>Basidiomycota</taxon>
        <taxon>Agaricomycotina</taxon>
        <taxon>Agaricomycetes</taxon>
        <taxon>Agaricomycetidae</taxon>
        <taxon>Agaricales</taxon>
        <taxon>Marasmiineae</taxon>
        <taxon>Omphalotaceae</taxon>
        <taxon>Lentinula</taxon>
    </lineage>
</organism>
<dbReference type="InterPro" id="IPR036188">
    <property type="entry name" value="FAD/NAD-bd_sf"/>
</dbReference>
<dbReference type="PANTHER" id="PTHR43098:SF3">
    <property type="entry name" value="L-ORNITHINE N(5)-MONOOXYGENASE-RELATED"/>
    <property type="match status" value="1"/>
</dbReference>
<accession>A0ABQ8QHK6</accession>